<dbReference type="InterPro" id="IPR000719">
    <property type="entry name" value="Prot_kinase_dom"/>
</dbReference>
<evidence type="ECO:0000313" key="3">
    <source>
        <dbReference type="EMBL" id="KAL0632804.1"/>
    </source>
</evidence>
<keyword evidence="4" id="KW-1185">Reference proteome</keyword>
<dbReference type="PROSITE" id="PS50011">
    <property type="entry name" value="PROTEIN_KINASE_DOM"/>
    <property type="match status" value="1"/>
</dbReference>
<gene>
    <name evidence="3" type="ORF">Q9L58_008320</name>
</gene>
<organism evidence="3 4">
    <name type="scientific">Discina gigas</name>
    <dbReference type="NCBI Taxonomy" id="1032678"/>
    <lineage>
        <taxon>Eukaryota</taxon>
        <taxon>Fungi</taxon>
        <taxon>Dikarya</taxon>
        <taxon>Ascomycota</taxon>
        <taxon>Pezizomycotina</taxon>
        <taxon>Pezizomycetes</taxon>
        <taxon>Pezizales</taxon>
        <taxon>Discinaceae</taxon>
        <taxon>Discina</taxon>
    </lineage>
</organism>
<evidence type="ECO:0000259" key="1">
    <source>
        <dbReference type="PROSITE" id="PS50011"/>
    </source>
</evidence>
<evidence type="ECO:0008006" key="5">
    <source>
        <dbReference type="Google" id="ProtNLM"/>
    </source>
</evidence>
<feature type="domain" description="Protein kinase" evidence="1">
    <location>
        <begin position="460"/>
        <end position="740"/>
    </location>
</feature>
<reference evidence="3 4" key="1">
    <citation type="submission" date="2024-02" db="EMBL/GenBank/DDBJ databases">
        <title>Discinaceae phylogenomics.</title>
        <authorList>
            <person name="Dirks A.C."/>
            <person name="James T.Y."/>
        </authorList>
    </citation>
    <scope>NUCLEOTIDE SEQUENCE [LARGE SCALE GENOMIC DNA]</scope>
    <source>
        <strain evidence="3 4">ACD0624</strain>
    </source>
</reference>
<sequence length="740" mass="82662">MTPNDPSSPERSAASVDILIDCLRSLNITDLGATTVGDDYLSNEVITQTFETLVRDFQRLQKAVGNPEMEEFIAPTWFNLKTKLITSLCLPYKNAVTKMGFVASELQTENTTLASELQTINASHALELQTINASHALELQTINGSHASEISHLQTKNASLASGITLLKQIHAAEIAQLQQANESEIVRLQQINASQSSELSRALARTAADAKEIIGLKTHCDILEKSKEYYNSETLRLYAENSDLKSHRVHDDGVPATATRTQNWTQVMNDPDNQMDAILPLVPNPIIDVEVENLCNTTFAKEPAMYQRVQKCLATHLDSRRTKIHPGSQVFDSHLIEVIGHLKPDMSIVTCSRMSPTVHAMIAAVELKVGNLDKNSFGQLYDYLKGIKAAQPNRRIIIGLLSNLKDNHFLLLDCSQPSLTRCIHYQSVSLAVALTYLRDMVIKDSIYHPPESVFTADLGRLDTHLGNPAFSIVGVFPVPPAISTPEFAEGRWVDPDIVPYGKVQMVVKRTTPGVHGVGIQSRAPRTVKNEIQILLKIREHARAAGITLATMPQILYHNNIFDEFAILPRGTPIHPKDSGIQWVKVVSDVLDALDWLHSYKIVHCDVRMDNIIWNIDHAVLIDFGAAVDLPRHRGAPVGYIGGYLCCPPRIIGNIDISYYPEPADDCFSVVLLVNTVLFPSRWQSFRSEQLEKPGSLETYRLTSFWKQMESSPVWGQYWLAAKHARYDELKKMTQFFVHL</sequence>
<accession>A0ABR3GA37</accession>
<evidence type="ECO:0000259" key="2">
    <source>
        <dbReference type="PROSITE" id="PS51111"/>
    </source>
</evidence>
<comment type="caution">
    <text evidence="3">The sequence shown here is derived from an EMBL/GenBank/DDBJ whole genome shotgun (WGS) entry which is preliminary data.</text>
</comment>
<dbReference type="SMART" id="SM00220">
    <property type="entry name" value="S_TKc"/>
    <property type="match status" value="1"/>
</dbReference>
<dbReference type="Proteomes" id="UP001447188">
    <property type="component" value="Unassembled WGS sequence"/>
</dbReference>
<dbReference type="SUPFAM" id="SSF56112">
    <property type="entry name" value="Protein kinase-like (PK-like)"/>
    <property type="match status" value="1"/>
</dbReference>
<name>A0ABR3GA37_9PEZI</name>
<feature type="domain" description="REJ" evidence="2">
    <location>
        <begin position="1"/>
        <end position="27"/>
    </location>
</feature>
<proteinExistence type="predicted"/>
<dbReference type="PROSITE" id="PS51111">
    <property type="entry name" value="REJ"/>
    <property type="match status" value="1"/>
</dbReference>
<dbReference type="InterPro" id="IPR014010">
    <property type="entry name" value="REJ_dom"/>
</dbReference>
<evidence type="ECO:0000313" key="4">
    <source>
        <dbReference type="Proteomes" id="UP001447188"/>
    </source>
</evidence>
<dbReference type="Pfam" id="PF00069">
    <property type="entry name" value="Pkinase"/>
    <property type="match status" value="1"/>
</dbReference>
<protein>
    <recommendedName>
        <fullName evidence="5">Protein kinase domain-containing protein</fullName>
    </recommendedName>
</protein>
<dbReference type="Gene3D" id="1.10.510.10">
    <property type="entry name" value="Transferase(Phosphotransferase) domain 1"/>
    <property type="match status" value="1"/>
</dbReference>
<dbReference type="EMBL" id="JBBBZM010000150">
    <property type="protein sequence ID" value="KAL0632804.1"/>
    <property type="molecule type" value="Genomic_DNA"/>
</dbReference>
<dbReference type="InterPro" id="IPR011009">
    <property type="entry name" value="Kinase-like_dom_sf"/>
</dbReference>